<protein>
    <recommendedName>
        <fullName evidence="3">DUF659 domain-containing protein</fullName>
    </recommendedName>
</protein>
<accession>A0ABQ9HX49</accession>
<comment type="caution">
    <text evidence="1">The sequence shown here is derived from an EMBL/GenBank/DDBJ whole genome shotgun (WGS) entry which is preliminary data.</text>
</comment>
<evidence type="ECO:0000313" key="1">
    <source>
        <dbReference type="EMBL" id="KAJ8888920.1"/>
    </source>
</evidence>
<keyword evidence="2" id="KW-1185">Reference proteome</keyword>
<gene>
    <name evidence="1" type="ORF">PR048_008414</name>
</gene>
<proteinExistence type="predicted"/>
<evidence type="ECO:0000313" key="2">
    <source>
        <dbReference type="Proteomes" id="UP001159363"/>
    </source>
</evidence>
<dbReference type="InterPro" id="IPR012337">
    <property type="entry name" value="RNaseH-like_sf"/>
</dbReference>
<dbReference type="Proteomes" id="UP001159363">
    <property type="component" value="Chromosome 3"/>
</dbReference>
<dbReference type="SUPFAM" id="SSF53098">
    <property type="entry name" value="Ribonuclease H-like"/>
    <property type="match status" value="1"/>
</dbReference>
<evidence type="ECO:0008006" key="3">
    <source>
        <dbReference type="Google" id="ProtNLM"/>
    </source>
</evidence>
<name>A0ABQ9HX49_9NEOP</name>
<reference evidence="1 2" key="1">
    <citation type="submission" date="2023-02" db="EMBL/GenBank/DDBJ databases">
        <title>LHISI_Scaffold_Assembly.</title>
        <authorList>
            <person name="Stuart O.P."/>
            <person name="Cleave R."/>
            <person name="Magrath M.J.L."/>
            <person name="Mikheyev A.S."/>
        </authorList>
    </citation>
    <scope>NUCLEOTIDE SEQUENCE [LARGE SCALE GENOMIC DNA]</scope>
    <source>
        <strain evidence="1">Daus_M_001</strain>
        <tissue evidence="1">Leg muscle</tissue>
    </source>
</reference>
<dbReference type="EMBL" id="JARBHB010000003">
    <property type="protein sequence ID" value="KAJ8888920.1"/>
    <property type="molecule type" value="Genomic_DNA"/>
</dbReference>
<sequence length="196" mass="22083">MKEMNQDTLAPKGKKLKHQWIPTSFHLHQCKKGIWISKWSNVHNKPIICVTVTIKEGNVYLVNTIDTSGCVHTANYLAEVAIKSIKMSEEDLKCKACSVVTDNAANVTKMDELLENDEDLNIITYGCSADILNLLANDLNIQNVTEHVLSTIWCSKLTLPSEVRWNTMVDCFETYLKGWGTLLQICEDHSDNINTA</sequence>
<organism evidence="1 2">
    <name type="scientific">Dryococelus australis</name>
    <dbReference type="NCBI Taxonomy" id="614101"/>
    <lineage>
        <taxon>Eukaryota</taxon>
        <taxon>Metazoa</taxon>
        <taxon>Ecdysozoa</taxon>
        <taxon>Arthropoda</taxon>
        <taxon>Hexapoda</taxon>
        <taxon>Insecta</taxon>
        <taxon>Pterygota</taxon>
        <taxon>Neoptera</taxon>
        <taxon>Polyneoptera</taxon>
        <taxon>Phasmatodea</taxon>
        <taxon>Verophasmatodea</taxon>
        <taxon>Anareolatae</taxon>
        <taxon>Phasmatidae</taxon>
        <taxon>Eurycanthinae</taxon>
        <taxon>Dryococelus</taxon>
    </lineage>
</organism>